<organism evidence="1 2">
    <name type="scientific">Spiromyces aspiralis</name>
    <dbReference type="NCBI Taxonomy" id="68401"/>
    <lineage>
        <taxon>Eukaryota</taxon>
        <taxon>Fungi</taxon>
        <taxon>Fungi incertae sedis</taxon>
        <taxon>Zoopagomycota</taxon>
        <taxon>Kickxellomycotina</taxon>
        <taxon>Kickxellomycetes</taxon>
        <taxon>Kickxellales</taxon>
        <taxon>Kickxellaceae</taxon>
        <taxon>Spiromyces</taxon>
    </lineage>
</organism>
<proteinExistence type="predicted"/>
<accession>A0ACC1H9Z2</accession>
<keyword evidence="2" id="KW-1185">Reference proteome</keyword>
<sequence length="376" mass="41173">MAASPMAPELVPPDYDMADAGDQTFQSEVIRHQRQIEQAVFFASENSNNPLAFRITPAGSSAPDATDQALEAAALNVSTSIVDGSSPYLAEMLGLLPRLDERVQLAHSVIRFISDNDAVSRVGTSARRTLRQNAEKLSVAAELWRYLNGQMEDADARQDISVARLLLEKTIDSFAEAALPQARERVDGAASFVRTYFKYHVGTLGDLIIYMHQHLPALLKHLASSSMSALDQSHLVVYEANRIVIAALNAAFSYRYKHAKLYAISSGDTGEGGGCSWLEVPLITKLLVDQYLRSYDLCLEVSQAHHTEIYRQMSESLLPGDLNPQTGRPLRVLDNAVTIKFASEAVRVAASSSSSQHGEPSFDDDPYSSPRGLLYA</sequence>
<dbReference type="EMBL" id="JAMZIH010007579">
    <property type="protein sequence ID" value="KAJ1672962.1"/>
    <property type="molecule type" value="Genomic_DNA"/>
</dbReference>
<name>A0ACC1H9Z2_9FUNG</name>
<comment type="caution">
    <text evidence="1">The sequence shown here is derived from an EMBL/GenBank/DDBJ whole genome shotgun (WGS) entry which is preliminary data.</text>
</comment>
<feature type="non-terminal residue" evidence="1">
    <location>
        <position position="376"/>
    </location>
</feature>
<evidence type="ECO:0000313" key="2">
    <source>
        <dbReference type="Proteomes" id="UP001145114"/>
    </source>
</evidence>
<protein>
    <submittedName>
        <fullName evidence="1">Uncharacterized protein</fullName>
    </submittedName>
</protein>
<dbReference type="Proteomes" id="UP001145114">
    <property type="component" value="Unassembled WGS sequence"/>
</dbReference>
<reference evidence="1" key="1">
    <citation type="submission" date="2022-06" db="EMBL/GenBank/DDBJ databases">
        <title>Phylogenomic reconstructions and comparative analyses of Kickxellomycotina fungi.</title>
        <authorList>
            <person name="Reynolds N.K."/>
            <person name="Stajich J.E."/>
            <person name="Barry K."/>
            <person name="Grigoriev I.V."/>
            <person name="Crous P."/>
            <person name="Smith M.E."/>
        </authorList>
    </citation>
    <scope>NUCLEOTIDE SEQUENCE</scope>
    <source>
        <strain evidence="1">RSA 2271</strain>
    </source>
</reference>
<evidence type="ECO:0000313" key="1">
    <source>
        <dbReference type="EMBL" id="KAJ1672962.1"/>
    </source>
</evidence>
<gene>
    <name evidence="1" type="ORF">EV182_006155</name>
</gene>